<evidence type="ECO:0000313" key="4">
    <source>
        <dbReference type="EMBL" id="EFN67207.1"/>
    </source>
</evidence>
<comment type="subcellular location">
    <subcellularLocation>
        <location evidence="1">Membrane</location>
        <topology evidence="1">Multi-pass membrane protein</topology>
    </subcellularLocation>
</comment>
<dbReference type="GO" id="GO:0016020">
    <property type="term" value="C:membrane"/>
    <property type="evidence" value="ECO:0007669"/>
    <property type="project" value="UniProtKB-SubCell"/>
</dbReference>
<dbReference type="SUPFAM" id="SSF103473">
    <property type="entry name" value="MFS general substrate transporter"/>
    <property type="match status" value="2"/>
</dbReference>
<organism evidence="5">
    <name type="scientific">Camponotus floridanus</name>
    <name type="common">Florida carpenter ant</name>
    <dbReference type="NCBI Taxonomy" id="104421"/>
    <lineage>
        <taxon>Eukaryota</taxon>
        <taxon>Metazoa</taxon>
        <taxon>Ecdysozoa</taxon>
        <taxon>Arthropoda</taxon>
        <taxon>Hexapoda</taxon>
        <taxon>Insecta</taxon>
        <taxon>Pterygota</taxon>
        <taxon>Neoptera</taxon>
        <taxon>Endopterygota</taxon>
        <taxon>Hymenoptera</taxon>
        <taxon>Apocrita</taxon>
        <taxon>Aculeata</taxon>
        <taxon>Formicoidea</taxon>
        <taxon>Formicidae</taxon>
        <taxon>Formicinae</taxon>
        <taxon>Camponotus</taxon>
    </lineage>
</organism>
<protein>
    <submittedName>
        <fullName evidence="4">Monocarboxylate transporter 12</fullName>
    </submittedName>
</protein>
<feature type="transmembrane region" description="Helical" evidence="2">
    <location>
        <begin position="608"/>
        <end position="626"/>
    </location>
</feature>
<dbReference type="InterPro" id="IPR050327">
    <property type="entry name" value="Proton-linked_MCT"/>
</dbReference>
<feature type="transmembrane region" description="Helical" evidence="2">
    <location>
        <begin position="576"/>
        <end position="596"/>
    </location>
</feature>
<dbReference type="Proteomes" id="UP000000311">
    <property type="component" value="Unassembled WGS sequence"/>
</dbReference>
<dbReference type="GO" id="GO:0008028">
    <property type="term" value="F:monocarboxylic acid transmembrane transporter activity"/>
    <property type="evidence" value="ECO:0007669"/>
    <property type="project" value="TreeGrafter"/>
</dbReference>
<dbReference type="PROSITE" id="PS50850">
    <property type="entry name" value="MFS"/>
    <property type="match status" value="1"/>
</dbReference>
<feature type="transmembrane region" description="Helical" evidence="2">
    <location>
        <begin position="87"/>
        <end position="103"/>
    </location>
</feature>
<dbReference type="Gene3D" id="1.20.1250.20">
    <property type="entry name" value="MFS general substrate transporter like domains"/>
    <property type="match status" value="4"/>
</dbReference>
<dbReference type="OrthoDB" id="5667at2759"/>
<keyword evidence="2" id="KW-0812">Transmembrane</keyword>
<keyword evidence="5" id="KW-1185">Reference proteome</keyword>
<dbReference type="InterPro" id="IPR020846">
    <property type="entry name" value="MFS_dom"/>
</dbReference>
<feature type="transmembrane region" description="Helical" evidence="2">
    <location>
        <begin position="16"/>
        <end position="35"/>
    </location>
</feature>
<keyword evidence="2" id="KW-1133">Transmembrane helix</keyword>
<gene>
    <name evidence="4" type="ORF">EAG_09078</name>
</gene>
<accession>E2AH90</accession>
<dbReference type="EMBL" id="GL439483">
    <property type="protein sequence ID" value="EFN67207.1"/>
    <property type="molecule type" value="Genomic_DNA"/>
</dbReference>
<feature type="transmembrane region" description="Helical" evidence="2">
    <location>
        <begin position="146"/>
        <end position="167"/>
    </location>
</feature>
<feature type="domain" description="Major facilitator superfamily (MFS) profile" evidence="3">
    <location>
        <begin position="17"/>
        <end position="631"/>
    </location>
</feature>
<name>E2AH90_CAMFO</name>
<reference evidence="4 5" key="1">
    <citation type="journal article" date="2010" name="Science">
        <title>Genomic comparison of the ants Camponotus floridanus and Harpegnathos saltator.</title>
        <authorList>
            <person name="Bonasio R."/>
            <person name="Zhang G."/>
            <person name="Ye C."/>
            <person name="Mutti N.S."/>
            <person name="Fang X."/>
            <person name="Qin N."/>
            <person name="Donahue G."/>
            <person name="Yang P."/>
            <person name="Li Q."/>
            <person name="Li C."/>
            <person name="Zhang P."/>
            <person name="Huang Z."/>
            <person name="Berger S.L."/>
            <person name="Reinberg D."/>
            <person name="Wang J."/>
            <person name="Liebig J."/>
        </authorList>
    </citation>
    <scope>NUCLEOTIDE SEQUENCE [LARGE SCALE GENOMIC DNA]</scope>
    <source>
        <strain evidence="5">C129</strain>
    </source>
</reference>
<feature type="transmembrane region" description="Helical" evidence="2">
    <location>
        <begin position="519"/>
        <end position="538"/>
    </location>
</feature>
<proteinExistence type="predicted"/>
<feature type="transmembrane region" description="Helical" evidence="2">
    <location>
        <begin position="812"/>
        <end position="833"/>
    </location>
</feature>
<dbReference type="OMA" id="ICIHIMT"/>
<dbReference type="InterPro" id="IPR011701">
    <property type="entry name" value="MFS"/>
</dbReference>
<feature type="transmembrane region" description="Helical" evidence="2">
    <location>
        <begin position="426"/>
        <end position="447"/>
    </location>
</feature>
<dbReference type="PANTHER" id="PTHR11360">
    <property type="entry name" value="MONOCARBOXYLATE TRANSPORTER"/>
    <property type="match status" value="1"/>
</dbReference>
<evidence type="ECO:0000256" key="1">
    <source>
        <dbReference type="ARBA" id="ARBA00004141"/>
    </source>
</evidence>
<feature type="transmembrane region" description="Helical" evidence="2">
    <location>
        <begin position="488"/>
        <end position="507"/>
    </location>
</feature>
<feature type="transmembrane region" description="Helical" evidence="2">
    <location>
        <begin position="853"/>
        <end position="873"/>
    </location>
</feature>
<evidence type="ECO:0000313" key="5">
    <source>
        <dbReference type="Proteomes" id="UP000000311"/>
    </source>
</evidence>
<keyword evidence="2" id="KW-0472">Membrane</keyword>
<feature type="transmembrane region" description="Helical" evidence="2">
    <location>
        <begin position="55"/>
        <end position="75"/>
    </location>
</feature>
<feature type="transmembrane region" description="Helical" evidence="2">
    <location>
        <begin position="362"/>
        <end position="386"/>
    </location>
</feature>
<dbReference type="PANTHER" id="PTHR11360:SF163">
    <property type="entry name" value="MONOCARBOXYLATE TRANSPORTER 9-LIKE PROTEIN"/>
    <property type="match status" value="1"/>
</dbReference>
<sequence length="924" mass="101260">MTENIRRDVKKSLDGGWGWFVCLGSSLITLSLRSLDPSFGLLFQDLLEDLNVDSTGTSIIMSVLDAIVNFSGFLVGPLLKKFSYRQVALLGSLLSCSGLILASRANSMLYIICTYSILGGLGTGLAMACSFVALNTFFDKKRGQAVGFSMAGTALGMMLVPMLIHVLLDLYGFRGTTLIMGGWALHSVVGSCLLRPLKEQSLPVSIEKTPDKEQENVALLMKTNSTGRRMSNGSIWTKDQKMEDESKLSSKNESFIQKIKATFDLDLLKNPTYLNVSLGCSLYYVTESNFKLMMPFFLSDIGMTKAEVAFCLSLTAFLDILARLLLPTLFDKFGWKKRIIFWIFCLLLGISRSVLAEQSARISLIIMFVIAGFLRGATLVNLNLCISECCTLKKLPSAFGIYMVFKGLCVVTISPLIGYIRDVSDSYKICIHIMTAIILVTFVMWSMEFLYNVLHKRQLAILAVLPIQQCFGLIFAERFKTLDITATQTTVILHLNSTIMCSLGLISGPMMKRFAFRQVAYFGGLTITSGICAAAFAFSLPTLIISYCIIIGIGQGIIYPATTLALNTYFRKKRNVAMGFSVTMTGLGPILMPLLIDVLLENYATTGTLLILAGIATHSFIGASLLKPLEKQKEIILVNKTTDILKEEKISKKIETSCAENEATLQDDIVQCGLLNNEDAEEERQSNHRLENSKTKVNKSGEALFSKKIATNLDLDLLHDSCYIAIILGMSISLVAETNFNAMIPFVLAELASLDRTSIATVLSIQAVADIAGRLCVPLLAQKAGWTCRNLYVISLLGSILGRTILSTWGTSYIIVIGVSLIVGLAKGTKAVFQALILPDYVPLERLPSASGIQMVCNGILSISVGPIIGLVHDLTDSYVGALYFTSLLSLSCVFLWSISGLWTPRKNILKLTQRNPEENSQNV</sequence>
<feature type="transmembrane region" description="Helical" evidence="2">
    <location>
        <begin position="338"/>
        <end position="356"/>
    </location>
</feature>
<feature type="transmembrane region" description="Helical" evidence="2">
    <location>
        <begin position="173"/>
        <end position="194"/>
    </location>
</feature>
<dbReference type="InParanoid" id="E2AH90"/>
<evidence type="ECO:0000256" key="2">
    <source>
        <dbReference type="SAM" id="Phobius"/>
    </source>
</evidence>
<feature type="transmembrane region" description="Helical" evidence="2">
    <location>
        <begin position="109"/>
        <end position="134"/>
    </location>
</feature>
<feature type="transmembrane region" description="Helical" evidence="2">
    <location>
        <begin position="879"/>
        <end position="903"/>
    </location>
</feature>
<feature type="transmembrane region" description="Helical" evidence="2">
    <location>
        <begin position="398"/>
        <end position="420"/>
    </location>
</feature>
<dbReference type="AlphaFoldDB" id="E2AH90"/>
<dbReference type="CDD" id="cd17352">
    <property type="entry name" value="MFS_MCT_SLC16"/>
    <property type="match status" value="1"/>
</dbReference>
<evidence type="ECO:0000259" key="3">
    <source>
        <dbReference type="PROSITE" id="PS50850"/>
    </source>
</evidence>
<feature type="transmembrane region" description="Helical" evidence="2">
    <location>
        <begin position="544"/>
        <end position="564"/>
    </location>
</feature>
<dbReference type="Pfam" id="PF07690">
    <property type="entry name" value="MFS_1"/>
    <property type="match status" value="3"/>
</dbReference>
<dbReference type="InterPro" id="IPR036259">
    <property type="entry name" value="MFS_trans_sf"/>
</dbReference>
<feature type="transmembrane region" description="Helical" evidence="2">
    <location>
        <begin position="459"/>
        <end position="476"/>
    </location>
</feature>